<sequence length="124" mass="12237">MNTVLLVLAGGACGAVARYSIGLAAGPHQSRPFHWGTFLANMAACLVLGFLTEAGGDDALGAPGQALLATGFCGALSTWSTFSHEVLATAGGRRTAAAAGYLLVTVAVGLALSFAGSAVAAALW</sequence>
<keyword evidence="5 10" id="KW-0472">Membrane</keyword>
<evidence type="ECO:0000256" key="5">
    <source>
        <dbReference type="ARBA" id="ARBA00023136"/>
    </source>
</evidence>
<reference evidence="11" key="2">
    <citation type="submission" date="2020-09" db="EMBL/GenBank/DDBJ databases">
        <authorList>
            <person name="Sun Q."/>
            <person name="Ohkuma M."/>
        </authorList>
    </citation>
    <scope>NUCLEOTIDE SEQUENCE</scope>
    <source>
        <strain evidence="11">JCM 4234</strain>
    </source>
</reference>
<keyword evidence="10" id="KW-0813">Transport</keyword>
<keyword evidence="4 10" id="KW-1133">Transmembrane helix</keyword>
<dbReference type="GO" id="GO:0140114">
    <property type="term" value="P:cellular detoxification of fluoride"/>
    <property type="evidence" value="ECO:0007669"/>
    <property type="project" value="UniProtKB-UniRule"/>
</dbReference>
<dbReference type="InterPro" id="IPR003691">
    <property type="entry name" value="FluC"/>
</dbReference>
<keyword evidence="6 10" id="KW-0407">Ion channel</keyword>
<dbReference type="HAMAP" id="MF_00454">
    <property type="entry name" value="FluC"/>
    <property type="match status" value="1"/>
</dbReference>
<keyword evidence="10" id="KW-0479">Metal-binding</keyword>
<evidence type="ECO:0000256" key="3">
    <source>
        <dbReference type="ARBA" id="ARBA00022692"/>
    </source>
</evidence>
<dbReference type="Proteomes" id="UP000653493">
    <property type="component" value="Unassembled WGS sequence"/>
</dbReference>
<comment type="caution">
    <text evidence="11">The sequence shown here is derived from an EMBL/GenBank/DDBJ whole genome shotgun (WGS) entry which is preliminary data.</text>
</comment>
<feature type="transmembrane region" description="Helical" evidence="10">
    <location>
        <begin position="59"/>
        <end position="79"/>
    </location>
</feature>
<evidence type="ECO:0000256" key="7">
    <source>
        <dbReference type="ARBA" id="ARBA00035120"/>
    </source>
</evidence>
<evidence type="ECO:0000256" key="2">
    <source>
        <dbReference type="ARBA" id="ARBA00022475"/>
    </source>
</evidence>
<organism evidence="11 12">
    <name type="scientific">Streptomyces griseoviridis</name>
    <dbReference type="NCBI Taxonomy" id="45398"/>
    <lineage>
        <taxon>Bacteria</taxon>
        <taxon>Bacillati</taxon>
        <taxon>Actinomycetota</taxon>
        <taxon>Actinomycetes</taxon>
        <taxon>Kitasatosporales</taxon>
        <taxon>Streptomycetaceae</taxon>
        <taxon>Streptomyces</taxon>
    </lineage>
</organism>
<dbReference type="PANTHER" id="PTHR28259:SF1">
    <property type="entry name" value="FLUORIDE EXPORT PROTEIN 1-RELATED"/>
    <property type="match status" value="1"/>
</dbReference>
<feature type="transmembrane region" description="Helical" evidence="10">
    <location>
        <begin position="33"/>
        <end position="52"/>
    </location>
</feature>
<accession>A0A918LGD8</accession>
<name>A0A918LGD8_STRGD</name>
<dbReference type="GO" id="GO:0046872">
    <property type="term" value="F:metal ion binding"/>
    <property type="evidence" value="ECO:0007669"/>
    <property type="project" value="UniProtKB-KW"/>
</dbReference>
<evidence type="ECO:0000313" key="12">
    <source>
        <dbReference type="Proteomes" id="UP000653493"/>
    </source>
</evidence>
<dbReference type="AlphaFoldDB" id="A0A918LGD8"/>
<dbReference type="GO" id="GO:0062054">
    <property type="term" value="F:fluoride channel activity"/>
    <property type="evidence" value="ECO:0007669"/>
    <property type="project" value="UniProtKB-UniRule"/>
</dbReference>
<evidence type="ECO:0000313" key="11">
    <source>
        <dbReference type="EMBL" id="GGS43575.1"/>
    </source>
</evidence>
<comment type="catalytic activity">
    <reaction evidence="8">
        <text>fluoride(in) = fluoride(out)</text>
        <dbReference type="Rhea" id="RHEA:76159"/>
        <dbReference type="ChEBI" id="CHEBI:17051"/>
    </reaction>
    <physiologicalReaction direction="left-to-right" evidence="8">
        <dbReference type="Rhea" id="RHEA:76160"/>
    </physiologicalReaction>
</comment>
<dbReference type="Pfam" id="PF02537">
    <property type="entry name" value="CRCB"/>
    <property type="match status" value="1"/>
</dbReference>
<feature type="binding site" evidence="10">
    <location>
        <position position="77"/>
    </location>
    <ligand>
        <name>Na(+)</name>
        <dbReference type="ChEBI" id="CHEBI:29101"/>
        <note>structural</note>
    </ligand>
</feature>
<evidence type="ECO:0000256" key="10">
    <source>
        <dbReference type="HAMAP-Rule" id="MF_00454"/>
    </source>
</evidence>
<keyword evidence="3 10" id="KW-0812">Transmembrane</keyword>
<protein>
    <recommendedName>
        <fullName evidence="10">Fluoride-specific ion channel FluC</fullName>
    </recommendedName>
</protein>
<dbReference type="GO" id="GO:0005886">
    <property type="term" value="C:plasma membrane"/>
    <property type="evidence" value="ECO:0007669"/>
    <property type="project" value="UniProtKB-SubCell"/>
</dbReference>
<reference evidence="11" key="1">
    <citation type="journal article" date="2014" name="Int. J. Syst. Evol. Microbiol.">
        <title>Complete genome sequence of Corynebacterium casei LMG S-19264T (=DSM 44701T), isolated from a smear-ripened cheese.</title>
        <authorList>
            <consortium name="US DOE Joint Genome Institute (JGI-PGF)"/>
            <person name="Walter F."/>
            <person name="Albersmeier A."/>
            <person name="Kalinowski J."/>
            <person name="Ruckert C."/>
        </authorList>
    </citation>
    <scope>NUCLEOTIDE SEQUENCE</scope>
    <source>
        <strain evidence="11">JCM 4234</strain>
    </source>
</reference>
<keyword evidence="10" id="KW-0915">Sodium</keyword>
<keyword evidence="12" id="KW-1185">Reference proteome</keyword>
<evidence type="ECO:0000256" key="9">
    <source>
        <dbReference type="ARBA" id="ARBA00049940"/>
    </source>
</evidence>
<comment type="subcellular location">
    <subcellularLocation>
        <location evidence="1 10">Cell membrane</location>
        <topology evidence="1 10">Multi-pass membrane protein</topology>
    </subcellularLocation>
</comment>
<evidence type="ECO:0000256" key="8">
    <source>
        <dbReference type="ARBA" id="ARBA00035585"/>
    </source>
</evidence>
<evidence type="ECO:0000256" key="4">
    <source>
        <dbReference type="ARBA" id="ARBA00022989"/>
    </source>
</evidence>
<feature type="transmembrane region" description="Helical" evidence="10">
    <location>
        <begin position="99"/>
        <end position="123"/>
    </location>
</feature>
<comment type="function">
    <text evidence="9 10">Fluoride-specific ion channel. Important for reducing fluoride concentration in the cell, thus reducing its toxicity.</text>
</comment>
<evidence type="ECO:0000256" key="1">
    <source>
        <dbReference type="ARBA" id="ARBA00004651"/>
    </source>
</evidence>
<dbReference type="PANTHER" id="PTHR28259">
    <property type="entry name" value="FLUORIDE EXPORT PROTEIN 1-RELATED"/>
    <property type="match status" value="1"/>
</dbReference>
<keyword evidence="10" id="KW-0406">Ion transport</keyword>
<comment type="similarity">
    <text evidence="7 10">Belongs to the fluoride channel Fluc/FEX (TC 1.A.43) family.</text>
</comment>
<comment type="activity regulation">
    <text evidence="10">Na(+) is not transported, but it plays an essential structural role and its presence is essential for fluoride channel function.</text>
</comment>
<keyword evidence="2 10" id="KW-1003">Cell membrane</keyword>
<evidence type="ECO:0000256" key="6">
    <source>
        <dbReference type="ARBA" id="ARBA00023303"/>
    </source>
</evidence>
<dbReference type="EMBL" id="BMSL01000009">
    <property type="protein sequence ID" value="GGS43575.1"/>
    <property type="molecule type" value="Genomic_DNA"/>
</dbReference>
<proteinExistence type="inferred from homology"/>
<gene>
    <name evidence="11" type="primary">crcB2</name>
    <name evidence="10" type="synonym">crcB</name>
    <name evidence="10" type="synonym">fluC</name>
    <name evidence="11" type="ORF">GCM10010238_36620</name>
</gene>
<feature type="binding site" evidence="10">
    <location>
        <position position="74"/>
    </location>
    <ligand>
        <name>Na(+)</name>
        <dbReference type="ChEBI" id="CHEBI:29101"/>
        <note>structural</note>
    </ligand>
</feature>